<sequence length="145" mass="15635">MGKVKDFLEVISEANKRLQKDAGGNSQNYDIEVLTGTESEVIEMDLMLGVADLHTPEAIAAAESAVNSGQPLVPSDSDSSETESEGTSDNENKLDSDKDDDDDNNNNDDQTCSSLKRKTSFGEESSSQCAGRKGSRKRPKIVEMS</sequence>
<dbReference type="PANTHER" id="PTHR28674:SF1">
    <property type="entry name" value="NOP PROTEIN CHAPERONE 1"/>
    <property type="match status" value="1"/>
</dbReference>
<dbReference type="GO" id="GO:0062064">
    <property type="term" value="F:box C/D methylation guide snoRNP complex binding"/>
    <property type="evidence" value="ECO:0000318"/>
    <property type="project" value="GO_Central"/>
</dbReference>
<dbReference type="EMBL" id="CM004393">
    <property type="protein sequence ID" value="OAY45326.1"/>
    <property type="molecule type" value="Genomic_DNA"/>
</dbReference>
<dbReference type="Pfam" id="PF15370">
    <property type="entry name" value="NOPCHAP1"/>
    <property type="match status" value="1"/>
</dbReference>
<dbReference type="STRING" id="3983.A0A2C9VIN4"/>
<feature type="region of interest" description="Disordered" evidence="1">
    <location>
        <begin position="64"/>
        <end position="145"/>
    </location>
</feature>
<feature type="compositionally biased region" description="Acidic residues" evidence="1">
    <location>
        <begin position="97"/>
        <end position="106"/>
    </location>
</feature>
<dbReference type="Gramene" id="Manes.07G051000.1.v8.1">
    <property type="protein sequence ID" value="Manes.07G051000.1.v8.1.CDS"/>
    <property type="gene ID" value="Manes.07G051000.v8.1"/>
</dbReference>
<keyword evidence="3" id="KW-1185">Reference proteome</keyword>
<evidence type="ECO:0000256" key="1">
    <source>
        <dbReference type="SAM" id="MobiDB-lite"/>
    </source>
</evidence>
<accession>A0A2C9VIN4</accession>
<feature type="compositionally biased region" description="Acidic residues" evidence="1">
    <location>
        <begin position="78"/>
        <end position="88"/>
    </location>
</feature>
<protein>
    <submittedName>
        <fullName evidence="2">Uncharacterized protein</fullName>
    </submittedName>
</protein>
<dbReference type="AlphaFoldDB" id="A0A2C9VIN4"/>
<dbReference type="InterPro" id="IPR027921">
    <property type="entry name" value="NOPCHAP1"/>
</dbReference>
<dbReference type="OrthoDB" id="1112980at2759"/>
<reference evidence="3" key="1">
    <citation type="journal article" date="2016" name="Nat. Biotechnol.">
        <title>Sequencing wild and cultivated cassava and related species reveals extensive interspecific hybridization and genetic diversity.</title>
        <authorList>
            <person name="Bredeson J.V."/>
            <person name="Lyons J.B."/>
            <person name="Prochnik S.E."/>
            <person name="Wu G.A."/>
            <person name="Ha C.M."/>
            <person name="Edsinger-Gonzales E."/>
            <person name="Grimwood J."/>
            <person name="Schmutz J."/>
            <person name="Rabbi I.Y."/>
            <person name="Egesi C."/>
            <person name="Nauluvula P."/>
            <person name="Lebot V."/>
            <person name="Ndunguru J."/>
            <person name="Mkamilo G."/>
            <person name="Bart R.S."/>
            <person name="Setter T.L."/>
            <person name="Gleadow R.M."/>
            <person name="Kulakow P."/>
            <person name="Ferguson M.E."/>
            <person name="Rounsley S."/>
            <person name="Rokhsar D.S."/>
        </authorList>
    </citation>
    <scope>NUCLEOTIDE SEQUENCE [LARGE SCALE GENOMIC DNA]</scope>
    <source>
        <strain evidence="3">cv. AM560-2</strain>
    </source>
</reference>
<name>A0A2C9VIN4_MANES</name>
<dbReference type="PANTHER" id="PTHR28674">
    <property type="entry name" value="SIMILAR TO DNA SEGMENT, CHR 10, WAYNE STATE UNIVERSITY 102,-EXPRESSED"/>
    <property type="match status" value="1"/>
</dbReference>
<gene>
    <name evidence="2" type="ORF">MANES_07G051000v8</name>
</gene>
<dbReference type="GO" id="GO:0000492">
    <property type="term" value="P:box C/D snoRNP assembly"/>
    <property type="evidence" value="ECO:0000318"/>
    <property type="project" value="GO_Central"/>
</dbReference>
<dbReference type="Proteomes" id="UP000091857">
    <property type="component" value="Chromosome 7"/>
</dbReference>
<comment type="caution">
    <text evidence="2">The sequence shown here is derived from an EMBL/GenBank/DDBJ whole genome shotgun (WGS) entry which is preliminary data.</text>
</comment>
<proteinExistence type="predicted"/>
<evidence type="ECO:0000313" key="2">
    <source>
        <dbReference type="EMBL" id="OAY45326.1"/>
    </source>
</evidence>
<evidence type="ECO:0000313" key="3">
    <source>
        <dbReference type="Proteomes" id="UP000091857"/>
    </source>
</evidence>
<organism evidence="2 3">
    <name type="scientific">Manihot esculenta</name>
    <name type="common">Cassava</name>
    <name type="synonym">Jatropha manihot</name>
    <dbReference type="NCBI Taxonomy" id="3983"/>
    <lineage>
        <taxon>Eukaryota</taxon>
        <taxon>Viridiplantae</taxon>
        <taxon>Streptophyta</taxon>
        <taxon>Embryophyta</taxon>
        <taxon>Tracheophyta</taxon>
        <taxon>Spermatophyta</taxon>
        <taxon>Magnoliopsida</taxon>
        <taxon>eudicotyledons</taxon>
        <taxon>Gunneridae</taxon>
        <taxon>Pentapetalae</taxon>
        <taxon>rosids</taxon>
        <taxon>fabids</taxon>
        <taxon>Malpighiales</taxon>
        <taxon>Euphorbiaceae</taxon>
        <taxon>Crotonoideae</taxon>
        <taxon>Manihoteae</taxon>
        <taxon>Manihot</taxon>
    </lineage>
</organism>